<dbReference type="GO" id="GO:0005546">
    <property type="term" value="F:phosphatidylinositol-4,5-bisphosphate binding"/>
    <property type="evidence" value="ECO:0007669"/>
    <property type="project" value="InterPro"/>
</dbReference>
<dbReference type="Proteomes" id="UP000825935">
    <property type="component" value="Chromosome 38"/>
</dbReference>
<evidence type="ECO:0000256" key="4">
    <source>
        <dbReference type="SAM" id="MobiDB-lite"/>
    </source>
</evidence>
<dbReference type="SUPFAM" id="SSF74788">
    <property type="entry name" value="Cullin repeat-like"/>
    <property type="match status" value="1"/>
</dbReference>
<dbReference type="GO" id="GO:0000145">
    <property type="term" value="C:exocyst"/>
    <property type="evidence" value="ECO:0007669"/>
    <property type="project" value="InterPro"/>
</dbReference>
<feature type="region of interest" description="Disordered" evidence="4">
    <location>
        <begin position="47"/>
        <end position="91"/>
    </location>
</feature>
<feature type="compositionally biased region" description="Acidic residues" evidence="4">
    <location>
        <begin position="76"/>
        <end position="90"/>
    </location>
</feature>
<dbReference type="GO" id="GO:0006887">
    <property type="term" value="P:exocytosis"/>
    <property type="evidence" value="ECO:0007669"/>
    <property type="project" value="UniProtKB-KW"/>
</dbReference>
<dbReference type="Pfam" id="PF03081">
    <property type="entry name" value="Exo70_C"/>
    <property type="match status" value="1"/>
</dbReference>
<keyword evidence="2 3" id="KW-0813">Transport</keyword>
<keyword evidence="3" id="KW-0653">Protein transport</keyword>
<comment type="function">
    <text evidence="3">Component of the exocyst complex.</text>
</comment>
<evidence type="ECO:0000259" key="5">
    <source>
        <dbReference type="Pfam" id="PF03081"/>
    </source>
</evidence>
<evidence type="ECO:0000313" key="7">
    <source>
        <dbReference type="Proteomes" id="UP000825935"/>
    </source>
</evidence>
<feature type="compositionally biased region" description="Basic and acidic residues" evidence="4">
    <location>
        <begin position="212"/>
        <end position="230"/>
    </location>
</feature>
<feature type="region of interest" description="Disordered" evidence="4">
    <location>
        <begin position="203"/>
        <end position="238"/>
    </location>
</feature>
<dbReference type="EMBL" id="CM035443">
    <property type="protein sequence ID" value="KAH7278119.1"/>
    <property type="molecule type" value="Genomic_DNA"/>
</dbReference>
<dbReference type="InterPro" id="IPR004140">
    <property type="entry name" value="Exo70"/>
</dbReference>
<evidence type="ECO:0000256" key="2">
    <source>
        <dbReference type="ARBA" id="ARBA00022448"/>
    </source>
</evidence>
<proteinExistence type="inferred from homology"/>
<feature type="domain" description="Exocyst complex subunit Exo70 C-terminal" evidence="5">
    <location>
        <begin position="322"/>
        <end position="681"/>
    </location>
</feature>
<keyword evidence="7" id="KW-1185">Reference proteome</keyword>
<evidence type="ECO:0000256" key="3">
    <source>
        <dbReference type="RuleBase" id="RU365026"/>
    </source>
</evidence>
<keyword evidence="3" id="KW-0268">Exocytosis</keyword>
<dbReference type="InterPro" id="IPR016159">
    <property type="entry name" value="Cullin_repeat-like_dom_sf"/>
</dbReference>
<dbReference type="AlphaFoldDB" id="A0A8T2Q2E2"/>
<gene>
    <name evidence="6" type="ORF">KP509_38G025200</name>
</gene>
<dbReference type="GO" id="GO:0015031">
    <property type="term" value="P:protein transport"/>
    <property type="evidence" value="ECO:0007669"/>
    <property type="project" value="UniProtKB-KW"/>
</dbReference>
<comment type="similarity">
    <text evidence="1 3">Belongs to the EXO70 family.</text>
</comment>
<sequence>MSGSSGEDRVVATAHHILRTLSSSHTDDMLRILSTFDDRFSRFSLNVPRSNPNDSPCAPSDLGSQSGRDHHSLLSSDDDDDDDEDDDEHDQLDPHLRSAEQLIMKWDFSASTTQTFLFSDHRDVVPSYIDAVDSLHSFVNSPPSATPESSRLIDRAQNALQFAMLRLEAEFCHVLQKYSEPADPEWMMTLVSNRSGFNGGFSFSSSSTTGSRRLDEDSDSMREHLSKDTHEDDELFDGDEGIAKSHSIADTIVDLLPPEVVTDLHSIVVRMLRSGYDTECVQAYVGIRKGIVEDSLQRLGQEKFTFEEVQRMAWELLETEISKWTRTTKIAIEALFPSEKQLCENIFADSHALSVEAFMEVAKSSFTQLLNFGDAIAISRRSPEKLFKILDMYECLWDQLTTVENIFGESVRSEAAAVMSRLGDAAYGTFAEFENAIQRDTSRSPVPGGAVHPLSRYVMNYMKFLCDYMDTMNHILSERSGLQVGGSFDQREPDQSPLSGVTLCLMENLEKNLEAKSKLYKDASLAYLFLMNNVHYICQKVKASDVQKLLGDDWMRRNRGKLRQYHTSYRRTAWTKVLMCLKDEGINVSGGSASSGSSGSRNVLKERFKNFNAAFEENVKAQSTWVVWDPQLCTELRISITEMILPAYRSFLGRFQNYLDTRHPEKYVKYTAEDLEVYLNELFEGGSGSGNKRRPFPSSGSI</sequence>
<dbReference type="Gene3D" id="1.20.1280.170">
    <property type="entry name" value="Exocyst complex component Exo70"/>
    <property type="match status" value="1"/>
</dbReference>
<comment type="caution">
    <text evidence="6">The sequence shown here is derived from an EMBL/GenBank/DDBJ whole genome shotgun (WGS) entry which is preliminary data.</text>
</comment>
<dbReference type="Pfam" id="PF20669">
    <property type="entry name" value="Exo70_N"/>
    <property type="match status" value="1"/>
</dbReference>
<dbReference type="EMBL" id="CM035443">
    <property type="protein sequence ID" value="KAH7278120.1"/>
    <property type="molecule type" value="Genomic_DNA"/>
</dbReference>
<reference evidence="6" key="1">
    <citation type="submission" date="2021-08" db="EMBL/GenBank/DDBJ databases">
        <title>WGS assembly of Ceratopteris richardii.</title>
        <authorList>
            <person name="Marchant D.B."/>
            <person name="Chen G."/>
            <person name="Jenkins J."/>
            <person name="Shu S."/>
            <person name="Leebens-Mack J."/>
            <person name="Grimwood J."/>
            <person name="Schmutz J."/>
            <person name="Soltis P."/>
            <person name="Soltis D."/>
            <person name="Chen Z.-H."/>
        </authorList>
    </citation>
    <scope>NUCLEOTIDE SEQUENCE</scope>
    <source>
        <strain evidence="6">Whitten #5841</strain>
        <tissue evidence="6">Leaf</tissue>
    </source>
</reference>
<evidence type="ECO:0000313" key="6">
    <source>
        <dbReference type="EMBL" id="KAH7278117.1"/>
    </source>
</evidence>
<dbReference type="PANTHER" id="PTHR12542:SF96">
    <property type="entry name" value="EXOCYST COMPLEX COMPONENT EXO70B1"/>
    <property type="match status" value="1"/>
</dbReference>
<name>A0A8T2Q2E2_CERRI</name>
<protein>
    <recommendedName>
        <fullName evidence="3">Exocyst subunit Exo70 family protein</fullName>
    </recommendedName>
</protein>
<organism evidence="6 7">
    <name type="scientific">Ceratopteris richardii</name>
    <name type="common">Triangle waterfern</name>
    <dbReference type="NCBI Taxonomy" id="49495"/>
    <lineage>
        <taxon>Eukaryota</taxon>
        <taxon>Viridiplantae</taxon>
        <taxon>Streptophyta</taxon>
        <taxon>Embryophyta</taxon>
        <taxon>Tracheophyta</taxon>
        <taxon>Polypodiopsida</taxon>
        <taxon>Polypodiidae</taxon>
        <taxon>Polypodiales</taxon>
        <taxon>Pteridineae</taxon>
        <taxon>Pteridaceae</taxon>
        <taxon>Parkerioideae</taxon>
        <taxon>Ceratopteris</taxon>
    </lineage>
</organism>
<dbReference type="EMBL" id="CM035443">
    <property type="protein sequence ID" value="KAH7278122.1"/>
    <property type="molecule type" value="Genomic_DNA"/>
</dbReference>
<dbReference type="EMBL" id="CM035443">
    <property type="protein sequence ID" value="KAH7278118.1"/>
    <property type="molecule type" value="Genomic_DNA"/>
</dbReference>
<dbReference type="PANTHER" id="PTHR12542">
    <property type="entry name" value="EXOCYST COMPLEX PROTEIN EXO70"/>
    <property type="match status" value="1"/>
</dbReference>
<dbReference type="OrthoDB" id="1922221at2759"/>
<accession>A0A8T2Q2E2</accession>
<dbReference type="OMA" id="AGYHREC"/>
<dbReference type="EMBL" id="CM035443">
    <property type="protein sequence ID" value="KAH7278117.1"/>
    <property type="molecule type" value="Genomic_DNA"/>
</dbReference>
<dbReference type="InterPro" id="IPR046364">
    <property type="entry name" value="Exo70_C"/>
</dbReference>
<evidence type="ECO:0000256" key="1">
    <source>
        <dbReference type="ARBA" id="ARBA00006756"/>
    </source>
</evidence>